<name>A0A1I3PDZ6_9FLAO</name>
<dbReference type="Proteomes" id="UP000243887">
    <property type="component" value="Unassembled WGS sequence"/>
</dbReference>
<protein>
    <submittedName>
        <fullName evidence="2">Uncharacterized protein</fullName>
    </submittedName>
</protein>
<evidence type="ECO:0000256" key="1">
    <source>
        <dbReference type="SAM" id="SignalP"/>
    </source>
</evidence>
<reference evidence="3" key="1">
    <citation type="submission" date="2016-10" db="EMBL/GenBank/DDBJ databases">
        <authorList>
            <person name="Varghese N."/>
            <person name="Submissions S."/>
        </authorList>
    </citation>
    <scope>NUCLEOTIDE SEQUENCE [LARGE SCALE GENOMIC DNA]</scope>
    <source>
        <strain evidence="3">DSM 26542</strain>
    </source>
</reference>
<dbReference type="AlphaFoldDB" id="A0A1I3PDZ6"/>
<proteinExistence type="predicted"/>
<sequence>MKKLIFTLVGVCALGLSSFASTTTGDQNPNYNLLSAKYPYEIVVMKPIQMSGNTHGFQFLVRETGCGTDTYVNNRIQQLRNQYAAPGVIVMNKLLGTDGIPRTPCPRDIPYPGDFEKVIEDPIIITPPNKQF</sequence>
<evidence type="ECO:0000313" key="2">
    <source>
        <dbReference type="EMBL" id="SFJ19768.1"/>
    </source>
</evidence>
<organism evidence="2 3">
    <name type="scientific">Myroides guanonis</name>
    <dbReference type="NCBI Taxonomy" id="1150112"/>
    <lineage>
        <taxon>Bacteria</taxon>
        <taxon>Pseudomonadati</taxon>
        <taxon>Bacteroidota</taxon>
        <taxon>Flavobacteriia</taxon>
        <taxon>Flavobacteriales</taxon>
        <taxon>Flavobacteriaceae</taxon>
        <taxon>Myroides</taxon>
    </lineage>
</organism>
<feature type="chain" id="PRO_5017364593" evidence="1">
    <location>
        <begin position="23"/>
        <end position="132"/>
    </location>
</feature>
<accession>A0A1I3PDZ6</accession>
<dbReference type="EMBL" id="FORU01000004">
    <property type="protein sequence ID" value="SFJ19768.1"/>
    <property type="molecule type" value="Genomic_DNA"/>
</dbReference>
<feature type="signal peptide" evidence="1">
    <location>
        <begin position="1"/>
        <end position="22"/>
    </location>
</feature>
<keyword evidence="1" id="KW-0732">Signal</keyword>
<keyword evidence="3" id="KW-1185">Reference proteome</keyword>
<gene>
    <name evidence="2" type="ORF">SAMN04487893_10488</name>
</gene>
<evidence type="ECO:0000313" key="3">
    <source>
        <dbReference type="Proteomes" id="UP000243887"/>
    </source>
</evidence>
<dbReference type="RefSeq" id="WP_090678381.1">
    <property type="nucleotide sequence ID" value="NZ_FORU01000004.1"/>
</dbReference>